<dbReference type="STRING" id="1179773.BN6_58680"/>
<proteinExistence type="predicted"/>
<dbReference type="InterPro" id="IPR045851">
    <property type="entry name" value="AMP-bd_C_sf"/>
</dbReference>
<reference evidence="2 3" key="1">
    <citation type="journal article" date="2012" name="BMC Genomics">
        <title>Complete genome sequence of Saccharothrix espanaensis DSM 44229T and comparison to the other completely sequenced Pseudonocardiaceae.</title>
        <authorList>
            <person name="Strobel T."/>
            <person name="Al-Dilaimi A."/>
            <person name="Blom J."/>
            <person name="Gessner A."/>
            <person name="Kalinowski J."/>
            <person name="Luzhetska M."/>
            <person name="Puhler A."/>
            <person name="Szczepanowski R."/>
            <person name="Bechthold A."/>
            <person name="Ruckert C."/>
        </authorList>
    </citation>
    <scope>NUCLEOTIDE SEQUENCE [LARGE SCALE GENOMIC DNA]</scope>
    <source>
        <strain evidence="3">ATCC 51144 / DSM 44229 / JCM 9112 / NBRC 15066 / NRRL 15764</strain>
    </source>
</reference>
<dbReference type="HOGENOM" id="CLU_821134_0_0_11"/>
<dbReference type="KEGG" id="sesp:BN6_58680"/>
<feature type="region of interest" description="Disordered" evidence="1">
    <location>
        <begin position="355"/>
        <end position="374"/>
    </location>
</feature>
<dbReference type="InterPro" id="IPR042099">
    <property type="entry name" value="ANL_N_sf"/>
</dbReference>
<dbReference type="GO" id="GO:0003987">
    <property type="term" value="F:acetate-CoA ligase activity"/>
    <property type="evidence" value="ECO:0007669"/>
    <property type="project" value="UniProtKB-EC"/>
</dbReference>
<dbReference type="PATRIC" id="fig|1179773.3.peg.5901"/>
<dbReference type="BioCyc" id="SESP1179773:BN6_RS28220-MONOMER"/>
<dbReference type="RefSeq" id="WP_015103236.1">
    <property type="nucleotide sequence ID" value="NC_019673.1"/>
</dbReference>
<evidence type="ECO:0000313" key="2">
    <source>
        <dbReference type="EMBL" id="CCH33125.1"/>
    </source>
</evidence>
<feature type="compositionally biased region" description="Acidic residues" evidence="1">
    <location>
        <begin position="365"/>
        <end position="374"/>
    </location>
</feature>
<evidence type="ECO:0000256" key="1">
    <source>
        <dbReference type="SAM" id="MobiDB-lite"/>
    </source>
</evidence>
<dbReference type="SUPFAM" id="SSF56801">
    <property type="entry name" value="Acetyl-CoA synthetase-like"/>
    <property type="match status" value="1"/>
</dbReference>
<protein>
    <submittedName>
        <fullName evidence="2">Acetyl-coenzyme A synthetase</fullName>
        <ecNumber evidence="2">6.2.1.1</ecNumber>
    </submittedName>
</protein>
<sequence>MGYAELSPEELLGLGFAAPGVTEDAWSVRWDAAVPAAAALWATTPPTVDFRTSGSTGPSRSRRRLRENLWLEAGMLADLVAPDGPEAAVCFAPPTHVYGALASVLVPARLGIPAWYRPTFFGAMPEVGRGRVLVVATPWIFTLLLQHLDWVRGLEHVTVLYSSAVLPAAAGEFLAEAGPERTRIVEVLGSTEAGGIAFRQWRAGTPPAWTLFPDVAFAGGPGEGPDDEVPLVVSSPRLAFEPGRPPPATWETDDRVVPLDGRTFRLVGRAGRLVKVNGRRINLDEAEHSVRAALECADLALVPIFDRMIGEHVELLVVLRDGTVLSDLDLPAAFARLGVRPKSVRVVPRIDRSPLGKLRHGQAPETDDAEVGTR</sequence>
<gene>
    <name evidence="2" type="primary">sam7</name>
    <name evidence="2" type="ordered locus">BN6_58680</name>
</gene>
<dbReference type="AlphaFoldDB" id="K0JYW9"/>
<dbReference type="Gene3D" id="3.30.300.30">
    <property type="match status" value="1"/>
</dbReference>
<organism evidence="2 3">
    <name type="scientific">Saccharothrix espanaensis (strain ATCC 51144 / DSM 44229 / JCM 9112 / NBRC 15066 / NRRL 15764)</name>
    <dbReference type="NCBI Taxonomy" id="1179773"/>
    <lineage>
        <taxon>Bacteria</taxon>
        <taxon>Bacillati</taxon>
        <taxon>Actinomycetota</taxon>
        <taxon>Actinomycetes</taxon>
        <taxon>Pseudonocardiales</taxon>
        <taxon>Pseudonocardiaceae</taxon>
        <taxon>Saccharothrix</taxon>
    </lineage>
</organism>
<keyword evidence="3" id="KW-1185">Reference proteome</keyword>
<dbReference type="eggNOG" id="COG0318">
    <property type="taxonomic scope" value="Bacteria"/>
</dbReference>
<dbReference type="OrthoDB" id="9787658at2"/>
<dbReference type="Proteomes" id="UP000006281">
    <property type="component" value="Chromosome"/>
</dbReference>
<accession>K0JYW9</accession>
<dbReference type="EMBL" id="HE804045">
    <property type="protein sequence ID" value="CCH33125.1"/>
    <property type="molecule type" value="Genomic_DNA"/>
</dbReference>
<dbReference type="Gene3D" id="3.40.50.12780">
    <property type="entry name" value="N-terminal domain of ligase-like"/>
    <property type="match status" value="1"/>
</dbReference>
<keyword evidence="2" id="KW-0436">Ligase</keyword>
<evidence type="ECO:0000313" key="3">
    <source>
        <dbReference type="Proteomes" id="UP000006281"/>
    </source>
</evidence>
<dbReference type="EC" id="6.2.1.1" evidence="2"/>
<name>K0JYW9_SACES</name>